<evidence type="ECO:0000313" key="2">
    <source>
        <dbReference type="EMBL" id="PCE63171.1"/>
    </source>
</evidence>
<organism evidence="2 3">
    <name type="scientific">Sediminicola luteus</name>
    <dbReference type="NCBI Taxonomy" id="319238"/>
    <lineage>
        <taxon>Bacteria</taxon>
        <taxon>Pseudomonadati</taxon>
        <taxon>Bacteroidota</taxon>
        <taxon>Flavobacteriia</taxon>
        <taxon>Flavobacteriales</taxon>
        <taxon>Flavobacteriaceae</taxon>
        <taxon>Sediminicola</taxon>
    </lineage>
</organism>
<gene>
    <name evidence="2" type="ORF">B7P33_13140</name>
</gene>
<dbReference type="Proteomes" id="UP000219559">
    <property type="component" value="Unassembled WGS sequence"/>
</dbReference>
<dbReference type="SMART" id="SM00382">
    <property type="entry name" value="AAA"/>
    <property type="match status" value="1"/>
</dbReference>
<dbReference type="RefSeq" id="WP_097443088.1">
    <property type="nucleotide sequence ID" value="NZ_NBWU01000005.1"/>
</dbReference>
<dbReference type="Gene3D" id="3.40.50.300">
    <property type="entry name" value="P-loop containing nucleotide triphosphate hydrolases"/>
    <property type="match status" value="1"/>
</dbReference>
<dbReference type="Pfam" id="PF20469">
    <property type="entry name" value="OLD-like_TOPRIM"/>
    <property type="match status" value="1"/>
</dbReference>
<reference evidence="2 3" key="1">
    <citation type="submission" date="2017-04" db="EMBL/GenBank/DDBJ databases">
        <title>A new member of the family Flavobacteriaceae isolated from ascidians.</title>
        <authorList>
            <person name="Chen L."/>
        </authorList>
    </citation>
    <scope>NUCLEOTIDE SEQUENCE [LARGE SCALE GENOMIC DNA]</scope>
    <source>
        <strain evidence="2 3">HQA918</strain>
    </source>
</reference>
<dbReference type="PANTHER" id="PTHR43581">
    <property type="entry name" value="ATP/GTP PHOSPHATASE"/>
    <property type="match status" value="1"/>
</dbReference>
<proteinExistence type="predicted"/>
<protein>
    <submittedName>
        <fullName evidence="2">AAA family ATPase</fullName>
    </submittedName>
</protein>
<dbReference type="GO" id="GO:0016887">
    <property type="term" value="F:ATP hydrolysis activity"/>
    <property type="evidence" value="ECO:0007669"/>
    <property type="project" value="InterPro"/>
</dbReference>
<dbReference type="PANTHER" id="PTHR43581:SF2">
    <property type="entry name" value="EXCINUCLEASE ATPASE SUBUNIT"/>
    <property type="match status" value="1"/>
</dbReference>
<evidence type="ECO:0000259" key="1">
    <source>
        <dbReference type="SMART" id="SM00382"/>
    </source>
</evidence>
<name>A0A2A4G409_9FLAO</name>
<dbReference type="InterPro" id="IPR003593">
    <property type="entry name" value="AAA+_ATPase"/>
</dbReference>
<evidence type="ECO:0000313" key="3">
    <source>
        <dbReference type="Proteomes" id="UP000219559"/>
    </source>
</evidence>
<keyword evidence="3" id="KW-1185">Reference proteome</keyword>
<dbReference type="InterPro" id="IPR003959">
    <property type="entry name" value="ATPase_AAA_core"/>
</dbReference>
<accession>A0A2A4G409</accession>
<feature type="domain" description="AAA+ ATPase" evidence="1">
    <location>
        <begin position="22"/>
        <end position="301"/>
    </location>
</feature>
<dbReference type="GO" id="GO:0005524">
    <property type="term" value="F:ATP binding"/>
    <property type="evidence" value="ECO:0007669"/>
    <property type="project" value="InterPro"/>
</dbReference>
<dbReference type="Pfam" id="PF13304">
    <property type="entry name" value="AAA_21"/>
    <property type="match status" value="1"/>
</dbReference>
<comment type="caution">
    <text evidence="2">The sequence shown here is derived from an EMBL/GenBank/DDBJ whole genome shotgun (WGS) entry which is preliminary data.</text>
</comment>
<dbReference type="AlphaFoldDB" id="A0A2A4G409"/>
<dbReference type="OrthoDB" id="9792800at2"/>
<dbReference type="SUPFAM" id="SSF52540">
    <property type="entry name" value="P-loop containing nucleoside triphosphate hydrolases"/>
    <property type="match status" value="1"/>
</dbReference>
<dbReference type="InterPro" id="IPR034139">
    <property type="entry name" value="TOPRIM_OLD"/>
</dbReference>
<dbReference type="InterPro" id="IPR051396">
    <property type="entry name" value="Bact_Antivir_Def_Nuclease"/>
</dbReference>
<dbReference type="EMBL" id="NBWU01000005">
    <property type="protein sequence ID" value="PCE63171.1"/>
    <property type="molecule type" value="Genomic_DNA"/>
</dbReference>
<sequence>MTPRVWINNINFNDGSKIEIEKDEILVFVGPNNVGKSVTLADLSNKILRKSHNAKTILSIELSKNVNVDELIDYLYKSSTISDADKNKQLIRSYKLNQHEMTLRHQWNNSEEGLESFAGYFSNYLTTIDRLKSVNPPQSISLANQPPSHPIHILERDDKIELKFSNFFNRAFGTDLVVHRNAGNLVPMHIGKRPEPDEGEDRISLNYVKKVENLPKLHEQGDGMKSFVGVLLNSFISQYTIVLIDEPEAFLHPPQARLLGKMIGKDLPTDRQLFLATHSGDFLRGLLDSESKKIRVVRIDRNGNNNKFCELSPDKINQIWSDPILRHSNILDGIFHKRVVICESDSDCRFYSAIIESLVEKQELSSPDIMFVNCGGKHRIPQIVMALKRLNVDVSVISDFDVINNIHPLRKIVENLGGNWDSFNSKWLSVKKAIDEKGPELKTTEVKSQISFILDNTTDRVFPKRNATAIKDVLKKSSSWSHAKHIGSSFIPPGEATTFFNQIQQNFKSIGLYIVEVGELEGFCRSEGGHGPKWVNEVLKKDLATDPELEKAREFVLQIIS</sequence>
<dbReference type="InterPro" id="IPR027417">
    <property type="entry name" value="P-loop_NTPase"/>
</dbReference>